<organism evidence="8 9">
    <name type="scientific">Rhodoferax aquaticus</name>
    <dbReference type="NCBI Taxonomy" id="2527691"/>
    <lineage>
        <taxon>Bacteria</taxon>
        <taxon>Pseudomonadati</taxon>
        <taxon>Pseudomonadota</taxon>
        <taxon>Betaproteobacteria</taxon>
        <taxon>Burkholderiales</taxon>
        <taxon>Comamonadaceae</taxon>
        <taxon>Rhodoferax</taxon>
    </lineage>
</organism>
<dbReference type="GO" id="GO:0032259">
    <property type="term" value="P:methylation"/>
    <property type="evidence" value="ECO:0007669"/>
    <property type="project" value="UniProtKB-KW"/>
</dbReference>
<dbReference type="InterPro" id="IPR003333">
    <property type="entry name" value="CMAS"/>
</dbReference>
<feature type="compositionally biased region" description="Basic and acidic residues" evidence="7">
    <location>
        <begin position="42"/>
        <end position="51"/>
    </location>
</feature>
<keyword evidence="4" id="KW-0949">S-adenosyl-L-methionine</keyword>
<evidence type="ECO:0000256" key="2">
    <source>
        <dbReference type="ARBA" id="ARBA00022603"/>
    </source>
</evidence>
<dbReference type="GO" id="GO:0008168">
    <property type="term" value="F:methyltransferase activity"/>
    <property type="evidence" value="ECO:0007669"/>
    <property type="project" value="UniProtKB-KW"/>
</dbReference>
<dbReference type="PANTHER" id="PTHR43667:SF2">
    <property type="entry name" value="FATTY ACID C-METHYL TRANSFERASE"/>
    <property type="match status" value="1"/>
</dbReference>
<dbReference type="InterPro" id="IPR050723">
    <property type="entry name" value="CFA/CMAS"/>
</dbReference>
<proteinExistence type="inferred from homology"/>
<keyword evidence="2 8" id="KW-0489">Methyltransferase</keyword>
<dbReference type="Proteomes" id="UP000317365">
    <property type="component" value="Chromosome"/>
</dbReference>
<evidence type="ECO:0000256" key="4">
    <source>
        <dbReference type="ARBA" id="ARBA00022691"/>
    </source>
</evidence>
<accession>A0A515EV44</accession>
<evidence type="ECO:0000256" key="5">
    <source>
        <dbReference type="ARBA" id="ARBA00023098"/>
    </source>
</evidence>
<evidence type="ECO:0000256" key="6">
    <source>
        <dbReference type="PIRSR" id="PIRSR003085-1"/>
    </source>
</evidence>
<dbReference type="Gene3D" id="3.40.50.150">
    <property type="entry name" value="Vaccinia Virus protein VP39"/>
    <property type="match status" value="1"/>
</dbReference>
<gene>
    <name evidence="8" type="ORF">EXZ61_21685</name>
</gene>
<dbReference type="CDD" id="cd02440">
    <property type="entry name" value="AdoMet_MTases"/>
    <property type="match status" value="1"/>
</dbReference>
<sequence>MNTATAAPYALPADAPAAARSALRLLQNLRHGALTLQLPDGTQRRYGEHPQHTTLHSPDHPAASITLHNWNVFAAALKSGDIGFAESYIAGDWTTPDLTELLKVFAANRKQVESMIYGTWWGRLFYRIKHLLKHNSRANSRKNIHAHYDLGNAFYRLWLDDTMNYSSAWFQGDLSRPLPEAQTAKVVRALEMAQVKAGDRVLEIGCGWGALAEQATTRFGASIVGVTLSTEQLAYANARMQGLGVATGPQATADLRLQDYRDISDAPFDAICSIEMIEAVGQAYWPQYFQTVARLLKPGGRACVQSIVIADDLFERYLKSTDFIQQYIFPGGCLPCPREFRKQAQAAGLEVVDAFEFGPDYAETLRRWRDAFMAQHAQVQALGFDERFSRIWQFYLAYCEAAFDIGDINLVQFTLAKPTL</sequence>
<comment type="similarity">
    <text evidence="1">Belongs to the CFA/CMAS family.</text>
</comment>
<evidence type="ECO:0000313" key="8">
    <source>
        <dbReference type="EMBL" id="QDL56555.1"/>
    </source>
</evidence>
<evidence type="ECO:0000256" key="3">
    <source>
        <dbReference type="ARBA" id="ARBA00022679"/>
    </source>
</evidence>
<dbReference type="GO" id="GO:0008610">
    <property type="term" value="P:lipid biosynthetic process"/>
    <property type="evidence" value="ECO:0007669"/>
    <property type="project" value="InterPro"/>
</dbReference>
<dbReference type="PIRSF" id="PIRSF003085">
    <property type="entry name" value="CMAS"/>
    <property type="match status" value="1"/>
</dbReference>
<dbReference type="EMBL" id="CP036282">
    <property type="protein sequence ID" value="QDL56555.1"/>
    <property type="molecule type" value="Genomic_DNA"/>
</dbReference>
<dbReference type="PANTHER" id="PTHR43667">
    <property type="entry name" value="CYCLOPROPANE-FATTY-ACYL-PHOSPHOLIPID SYNTHASE"/>
    <property type="match status" value="1"/>
</dbReference>
<evidence type="ECO:0000256" key="7">
    <source>
        <dbReference type="SAM" id="MobiDB-lite"/>
    </source>
</evidence>
<dbReference type="RefSeq" id="WP_142813990.1">
    <property type="nucleotide sequence ID" value="NZ_CP036282.1"/>
</dbReference>
<reference evidence="9" key="2">
    <citation type="journal article" date="2020" name="Int. J. Syst. Evol. Microbiol.">
        <title>Genomic insights into a novel species Rhodoferax aquaticus sp. nov., isolated from freshwater.</title>
        <authorList>
            <person name="Li T."/>
            <person name="Zhuo Y."/>
            <person name="Jin C.Z."/>
            <person name="Wu X."/>
            <person name="Ko S.R."/>
            <person name="Jin F.J."/>
            <person name="Ahn C.Y."/>
            <person name="Oh H.M."/>
            <person name="Lee H.G."/>
            <person name="Jin L."/>
        </authorList>
    </citation>
    <scope>NUCLEOTIDE SEQUENCE [LARGE SCALE GENOMIC DNA]</scope>
    <source>
        <strain evidence="9">Gr-4</strain>
    </source>
</reference>
<feature type="active site" evidence="6">
    <location>
        <position position="399"/>
    </location>
</feature>
<dbReference type="InterPro" id="IPR029063">
    <property type="entry name" value="SAM-dependent_MTases_sf"/>
</dbReference>
<evidence type="ECO:0000313" key="9">
    <source>
        <dbReference type="Proteomes" id="UP000317365"/>
    </source>
</evidence>
<dbReference type="KEGG" id="rhg:EXZ61_21685"/>
<name>A0A515EV44_9BURK</name>
<dbReference type="SUPFAM" id="SSF53335">
    <property type="entry name" value="S-adenosyl-L-methionine-dependent methyltransferases"/>
    <property type="match status" value="1"/>
</dbReference>
<evidence type="ECO:0000256" key="1">
    <source>
        <dbReference type="ARBA" id="ARBA00010815"/>
    </source>
</evidence>
<protein>
    <submittedName>
        <fullName evidence="8">Class I SAM-dependent methyltransferase</fullName>
    </submittedName>
</protein>
<keyword evidence="9" id="KW-1185">Reference proteome</keyword>
<dbReference type="AlphaFoldDB" id="A0A515EV44"/>
<feature type="region of interest" description="Disordered" evidence="7">
    <location>
        <begin position="40"/>
        <end position="60"/>
    </location>
</feature>
<keyword evidence="5" id="KW-0443">Lipid metabolism</keyword>
<keyword evidence="3" id="KW-0808">Transferase</keyword>
<reference evidence="9" key="1">
    <citation type="submission" date="2019-02" db="EMBL/GenBank/DDBJ databases">
        <title>Complete genome sequence of Rhodoferax sp. Gr-4.</title>
        <authorList>
            <person name="Jin L."/>
        </authorList>
    </citation>
    <scope>NUCLEOTIDE SEQUENCE [LARGE SCALE GENOMIC DNA]</scope>
    <source>
        <strain evidence="9">Gr-4</strain>
    </source>
</reference>
<dbReference type="Pfam" id="PF02353">
    <property type="entry name" value="CMAS"/>
    <property type="match status" value="1"/>
</dbReference>